<dbReference type="InterPro" id="IPR003591">
    <property type="entry name" value="Leu-rich_rpt_typical-subtyp"/>
</dbReference>
<gene>
    <name evidence="14" type="ORF">PVAND_000016</name>
</gene>
<evidence type="ECO:0000313" key="15">
    <source>
        <dbReference type="Proteomes" id="UP001107558"/>
    </source>
</evidence>
<dbReference type="Pfam" id="PF07679">
    <property type="entry name" value="I-set"/>
    <property type="match status" value="1"/>
</dbReference>
<protein>
    <recommendedName>
        <fullName evidence="13">Ig-like domain-containing protein</fullName>
    </recommendedName>
</protein>
<name>A0A9J6BIJ8_POLVA</name>
<dbReference type="Pfam" id="PF13855">
    <property type="entry name" value="LRR_8"/>
    <property type="match status" value="1"/>
</dbReference>
<keyword evidence="6 11" id="KW-1133">Transmembrane helix</keyword>
<evidence type="ECO:0000256" key="1">
    <source>
        <dbReference type="ARBA" id="ARBA00004167"/>
    </source>
</evidence>
<dbReference type="PANTHER" id="PTHR24369">
    <property type="entry name" value="ANTIGEN BSP, PUTATIVE-RELATED"/>
    <property type="match status" value="1"/>
</dbReference>
<dbReference type="InterPro" id="IPR013783">
    <property type="entry name" value="Ig-like_fold"/>
</dbReference>
<dbReference type="InterPro" id="IPR001611">
    <property type="entry name" value="Leu-rich_rpt"/>
</dbReference>
<dbReference type="SMART" id="SM00082">
    <property type="entry name" value="LRRCT"/>
    <property type="match status" value="1"/>
</dbReference>
<evidence type="ECO:0000256" key="12">
    <source>
        <dbReference type="SAM" id="SignalP"/>
    </source>
</evidence>
<dbReference type="PROSITE" id="PS51450">
    <property type="entry name" value="LRR"/>
    <property type="match status" value="1"/>
</dbReference>
<dbReference type="SUPFAM" id="SSF52058">
    <property type="entry name" value="L domain-like"/>
    <property type="match status" value="1"/>
</dbReference>
<evidence type="ECO:0000313" key="14">
    <source>
        <dbReference type="EMBL" id="KAG5669721.1"/>
    </source>
</evidence>
<feature type="region of interest" description="Disordered" evidence="10">
    <location>
        <begin position="715"/>
        <end position="784"/>
    </location>
</feature>
<dbReference type="PROSITE" id="PS50835">
    <property type="entry name" value="IG_LIKE"/>
    <property type="match status" value="1"/>
</dbReference>
<dbReference type="InterPro" id="IPR000483">
    <property type="entry name" value="Cys-rich_flank_reg_C"/>
</dbReference>
<comment type="subcellular location">
    <subcellularLocation>
        <location evidence="1">Membrane</location>
        <topology evidence="1">Single-pass membrane protein</topology>
    </subcellularLocation>
</comment>
<evidence type="ECO:0000256" key="11">
    <source>
        <dbReference type="SAM" id="Phobius"/>
    </source>
</evidence>
<reference evidence="14" key="1">
    <citation type="submission" date="2021-03" db="EMBL/GenBank/DDBJ databases">
        <title>Chromosome level genome of the anhydrobiotic midge Polypedilum vanderplanki.</title>
        <authorList>
            <person name="Yoshida Y."/>
            <person name="Kikawada T."/>
            <person name="Gusev O."/>
        </authorList>
    </citation>
    <scope>NUCLEOTIDE SEQUENCE</scope>
    <source>
        <strain evidence="14">NIAS01</strain>
        <tissue evidence="14">Whole body or cell culture</tissue>
    </source>
</reference>
<evidence type="ECO:0000256" key="4">
    <source>
        <dbReference type="ARBA" id="ARBA00022729"/>
    </source>
</evidence>
<keyword evidence="7 11" id="KW-0472">Membrane</keyword>
<dbReference type="AlphaFoldDB" id="A0A9J6BIJ8"/>
<dbReference type="OrthoDB" id="5954366at2759"/>
<dbReference type="InterPro" id="IPR003599">
    <property type="entry name" value="Ig_sub"/>
</dbReference>
<evidence type="ECO:0000259" key="13">
    <source>
        <dbReference type="PROSITE" id="PS50835"/>
    </source>
</evidence>
<accession>A0A9J6BIJ8</accession>
<evidence type="ECO:0000256" key="7">
    <source>
        <dbReference type="ARBA" id="ARBA00023136"/>
    </source>
</evidence>
<feature type="signal peptide" evidence="12">
    <location>
        <begin position="1"/>
        <end position="18"/>
    </location>
</feature>
<dbReference type="InterPro" id="IPR036179">
    <property type="entry name" value="Ig-like_dom_sf"/>
</dbReference>
<evidence type="ECO:0000256" key="10">
    <source>
        <dbReference type="SAM" id="MobiDB-lite"/>
    </source>
</evidence>
<feature type="domain" description="Ig-like" evidence="13">
    <location>
        <begin position="263"/>
        <end position="365"/>
    </location>
</feature>
<sequence>MKYRSTLIFLSLLVISTANDLSNDWESKCNKCRCHWKSSKKTADCKDTNQASIPTDLHTDIQSLDLSNNRIAEIRKKEMSNNNLHNLHKLIIANSTLELVDTEAFEGLSILIELDLSNNDIKVIHAGTFHPLIKIRKILLHDNQLTAISDRTFENLMHLSHVELNNNRIHSIGDQAFVNVPLKTIYLGNNRLQQLNVVTFNNLLHLSALTLDGNMWNCTCELKEFRNFVIDKKLTLETKCHYPDKMRGKLWTDVDEDDFACKPRILLRGSSRPHLKASKENETITCIVNANPRPNVEWIFNRRSLRESDRYKIHTYEPIASMRTDILHVVNSELTIVGLRSSDAGKYVCRAFNAGGDDQFEYTLEIPAEYTKAGAFVPASSNTFFMILCIIVGVLFIILFTIVILCCYCRRENTSKYHHNNKNPSSDNTLLMTQTNGQTTKLNGKTQSDSILDSGSVIMEMQKSLLTEVNPVEKPPRRTDVDTIEKDGDDDISEMKQTLLFDETIVLQNDDETRSIQLSDSTQPRSRQAFIDDGFGVTLLPPDLLAFPRFPQSPSIQSSISNIHDARIYGRSPLTSPVYGETTTTIPNNSGFRTLQHPKTGRTIALATTRSNSPFIPAPILYPPIMKQGYVTIPRKPRTGSWAPAVVSELSSPNSPTTTIEIVEPVYDNLGVRTTATGSSSLNLNKIPASSGKNLISPGANIKYSMKDRPLPATPNSLLGDVNGDQSSVINANGSLREPLYSERKVPPRPPPKPKKNTETVTSTSQRITSNGHFEDECEDGTEV</sequence>
<feature type="transmembrane region" description="Helical" evidence="11">
    <location>
        <begin position="384"/>
        <end position="408"/>
    </location>
</feature>
<dbReference type="InterPro" id="IPR007110">
    <property type="entry name" value="Ig-like_dom"/>
</dbReference>
<keyword evidence="5" id="KW-0677">Repeat</keyword>
<dbReference type="SMART" id="SM00369">
    <property type="entry name" value="LRR_TYP"/>
    <property type="match status" value="5"/>
</dbReference>
<evidence type="ECO:0000256" key="8">
    <source>
        <dbReference type="ARBA" id="ARBA00023157"/>
    </source>
</evidence>
<dbReference type="SUPFAM" id="SSF48726">
    <property type="entry name" value="Immunoglobulin"/>
    <property type="match status" value="1"/>
</dbReference>
<dbReference type="InterPro" id="IPR013098">
    <property type="entry name" value="Ig_I-set"/>
</dbReference>
<evidence type="ECO:0000256" key="9">
    <source>
        <dbReference type="ARBA" id="ARBA00023180"/>
    </source>
</evidence>
<evidence type="ECO:0000256" key="2">
    <source>
        <dbReference type="ARBA" id="ARBA00022614"/>
    </source>
</evidence>
<feature type="compositionally biased region" description="Polar residues" evidence="10">
    <location>
        <begin position="724"/>
        <end position="734"/>
    </location>
</feature>
<dbReference type="PANTHER" id="PTHR24369:SF210">
    <property type="entry name" value="CHAOPTIN-RELATED"/>
    <property type="match status" value="1"/>
</dbReference>
<dbReference type="SMART" id="SM00409">
    <property type="entry name" value="IG"/>
    <property type="match status" value="1"/>
</dbReference>
<feature type="compositionally biased region" description="Polar residues" evidence="10">
    <location>
        <begin position="759"/>
        <end position="772"/>
    </location>
</feature>
<proteinExistence type="predicted"/>
<comment type="caution">
    <text evidence="14">The sequence shown here is derived from an EMBL/GenBank/DDBJ whole genome shotgun (WGS) entry which is preliminary data.</text>
</comment>
<dbReference type="SMART" id="SM00408">
    <property type="entry name" value="IGc2"/>
    <property type="match status" value="1"/>
</dbReference>
<keyword evidence="4 12" id="KW-0732">Signal</keyword>
<evidence type="ECO:0000256" key="6">
    <source>
        <dbReference type="ARBA" id="ARBA00022989"/>
    </source>
</evidence>
<keyword evidence="8" id="KW-1015">Disulfide bond</keyword>
<evidence type="ECO:0000256" key="5">
    <source>
        <dbReference type="ARBA" id="ARBA00022737"/>
    </source>
</evidence>
<dbReference type="GO" id="GO:0005886">
    <property type="term" value="C:plasma membrane"/>
    <property type="evidence" value="ECO:0007669"/>
    <property type="project" value="TreeGrafter"/>
</dbReference>
<dbReference type="CDD" id="cd00096">
    <property type="entry name" value="Ig"/>
    <property type="match status" value="1"/>
</dbReference>
<dbReference type="Gene3D" id="2.60.40.10">
    <property type="entry name" value="Immunoglobulins"/>
    <property type="match status" value="1"/>
</dbReference>
<keyword evidence="15" id="KW-1185">Reference proteome</keyword>
<dbReference type="InterPro" id="IPR003598">
    <property type="entry name" value="Ig_sub2"/>
</dbReference>
<dbReference type="Gene3D" id="3.80.10.10">
    <property type="entry name" value="Ribonuclease Inhibitor"/>
    <property type="match status" value="2"/>
</dbReference>
<organism evidence="14 15">
    <name type="scientific">Polypedilum vanderplanki</name>
    <name type="common">Sleeping chironomid midge</name>
    <dbReference type="NCBI Taxonomy" id="319348"/>
    <lineage>
        <taxon>Eukaryota</taxon>
        <taxon>Metazoa</taxon>
        <taxon>Ecdysozoa</taxon>
        <taxon>Arthropoda</taxon>
        <taxon>Hexapoda</taxon>
        <taxon>Insecta</taxon>
        <taxon>Pterygota</taxon>
        <taxon>Neoptera</taxon>
        <taxon>Endopterygota</taxon>
        <taxon>Diptera</taxon>
        <taxon>Nematocera</taxon>
        <taxon>Chironomoidea</taxon>
        <taxon>Chironomidae</taxon>
        <taxon>Chironominae</taxon>
        <taxon>Polypedilum</taxon>
        <taxon>Polypedilum</taxon>
    </lineage>
</organism>
<evidence type="ECO:0000256" key="3">
    <source>
        <dbReference type="ARBA" id="ARBA00022692"/>
    </source>
</evidence>
<feature type="chain" id="PRO_5039907329" description="Ig-like domain-containing protein" evidence="12">
    <location>
        <begin position="19"/>
        <end position="784"/>
    </location>
</feature>
<dbReference type="Proteomes" id="UP001107558">
    <property type="component" value="Chromosome 3"/>
</dbReference>
<keyword evidence="2" id="KW-0433">Leucine-rich repeat</keyword>
<dbReference type="FunFam" id="3.80.10.10:FF:000082">
    <property type="entry name" value="Leucine-rich repeat-containing 24"/>
    <property type="match status" value="1"/>
</dbReference>
<dbReference type="InterPro" id="IPR032675">
    <property type="entry name" value="LRR_dom_sf"/>
</dbReference>
<keyword evidence="9" id="KW-0325">Glycoprotein</keyword>
<dbReference type="InterPro" id="IPR050541">
    <property type="entry name" value="LRR_TM_domain-containing"/>
</dbReference>
<keyword evidence="3 11" id="KW-0812">Transmembrane</keyword>
<dbReference type="EMBL" id="JADBJN010000003">
    <property type="protein sequence ID" value="KAG5669721.1"/>
    <property type="molecule type" value="Genomic_DNA"/>
</dbReference>